<keyword evidence="3" id="KW-0067">ATP-binding</keyword>
<organism evidence="5 6">
    <name type="scientific">Nostocoides vanveenii</name>
    <dbReference type="NCBI Taxonomy" id="330835"/>
    <lineage>
        <taxon>Bacteria</taxon>
        <taxon>Bacillati</taxon>
        <taxon>Actinomycetota</taxon>
        <taxon>Actinomycetes</taxon>
        <taxon>Micrococcales</taxon>
        <taxon>Intrasporangiaceae</taxon>
        <taxon>Nostocoides</taxon>
    </lineage>
</organism>
<evidence type="ECO:0000256" key="3">
    <source>
        <dbReference type="ARBA" id="ARBA00022840"/>
    </source>
</evidence>
<keyword evidence="2 5" id="KW-0378">Hydrolase</keyword>
<dbReference type="InterPro" id="IPR003833">
    <property type="entry name" value="CT_C_D"/>
</dbReference>
<accession>A0ABN2KIX3</accession>
<evidence type="ECO:0000313" key="6">
    <source>
        <dbReference type="Proteomes" id="UP001501475"/>
    </source>
</evidence>
<dbReference type="PANTHER" id="PTHR34698">
    <property type="entry name" value="5-OXOPROLINASE SUBUNIT B"/>
    <property type="match status" value="1"/>
</dbReference>
<dbReference type="PANTHER" id="PTHR34698:SF2">
    <property type="entry name" value="5-OXOPROLINASE SUBUNIT B"/>
    <property type="match status" value="1"/>
</dbReference>
<feature type="domain" description="Carboxyltransferase" evidence="4">
    <location>
        <begin position="1"/>
        <end position="192"/>
    </location>
</feature>
<dbReference type="GO" id="GO:0016787">
    <property type="term" value="F:hydrolase activity"/>
    <property type="evidence" value="ECO:0007669"/>
    <property type="project" value="UniProtKB-KW"/>
</dbReference>
<evidence type="ECO:0000259" key="4">
    <source>
        <dbReference type="SMART" id="SM00796"/>
    </source>
</evidence>
<dbReference type="SMART" id="SM00796">
    <property type="entry name" value="AHS1"/>
    <property type="match status" value="1"/>
</dbReference>
<gene>
    <name evidence="5" type="ORF">GCM10009810_15980</name>
</gene>
<keyword evidence="1" id="KW-0547">Nucleotide-binding</keyword>
<dbReference type="Gene3D" id="3.30.1360.40">
    <property type="match status" value="1"/>
</dbReference>
<dbReference type="SUPFAM" id="SSF50891">
    <property type="entry name" value="Cyclophilin-like"/>
    <property type="match status" value="1"/>
</dbReference>
<reference evidence="5 6" key="1">
    <citation type="journal article" date="2019" name="Int. J. Syst. Evol. Microbiol.">
        <title>The Global Catalogue of Microorganisms (GCM) 10K type strain sequencing project: providing services to taxonomists for standard genome sequencing and annotation.</title>
        <authorList>
            <consortium name="The Broad Institute Genomics Platform"/>
            <consortium name="The Broad Institute Genome Sequencing Center for Infectious Disease"/>
            <person name="Wu L."/>
            <person name="Ma J."/>
        </authorList>
    </citation>
    <scope>NUCLEOTIDE SEQUENCE [LARGE SCALE GENOMIC DNA]</scope>
    <source>
        <strain evidence="5 6">JCM 15591</strain>
    </source>
</reference>
<evidence type="ECO:0000256" key="2">
    <source>
        <dbReference type="ARBA" id="ARBA00022801"/>
    </source>
</evidence>
<dbReference type="SUPFAM" id="SSF160467">
    <property type="entry name" value="PH0987 N-terminal domain-like"/>
    <property type="match status" value="1"/>
</dbReference>
<name>A0ABN2KIX3_9MICO</name>
<dbReference type="Proteomes" id="UP001501475">
    <property type="component" value="Unassembled WGS sequence"/>
</dbReference>
<comment type="caution">
    <text evidence="5">The sequence shown here is derived from an EMBL/GenBank/DDBJ whole genome shotgun (WGS) entry which is preliminary data.</text>
</comment>
<dbReference type="EMBL" id="BAAAPN010000041">
    <property type="protein sequence ID" value="GAA1757316.1"/>
    <property type="molecule type" value="Genomic_DNA"/>
</dbReference>
<sequence length="204" mass="21689">MRHLLPAGHRGLLVECADLDEVLALNAALRADPPAGVEDLVPAARTLLLRFDANTTHARVAAHVRGVNLADVRASEPSALVQVPVRYDGADLPEIAQLTGMSEAEVVRTHLAGEYVVAFAGFAPGFAYIAGGDPRLQVPRRATPRTRVPAGSVALASEFTGIYPRQGPGGWQLLGHTDLVLWDLNRTPPALLTAGTRVRFIEAA</sequence>
<dbReference type="Pfam" id="PF02682">
    <property type="entry name" value="CT_C_D"/>
    <property type="match status" value="1"/>
</dbReference>
<protein>
    <submittedName>
        <fullName evidence="5">Allophanate hydrolase subunit 1</fullName>
    </submittedName>
</protein>
<dbReference type="InterPro" id="IPR029000">
    <property type="entry name" value="Cyclophilin-like_dom_sf"/>
</dbReference>
<evidence type="ECO:0000313" key="5">
    <source>
        <dbReference type="EMBL" id="GAA1757316.1"/>
    </source>
</evidence>
<proteinExistence type="predicted"/>
<keyword evidence="6" id="KW-1185">Reference proteome</keyword>
<evidence type="ECO:0000256" key="1">
    <source>
        <dbReference type="ARBA" id="ARBA00022741"/>
    </source>
</evidence>
<dbReference type="Gene3D" id="2.40.100.10">
    <property type="entry name" value="Cyclophilin-like"/>
    <property type="match status" value="1"/>
</dbReference>
<dbReference type="InterPro" id="IPR010016">
    <property type="entry name" value="PxpB"/>
</dbReference>
<dbReference type="RefSeq" id="WP_344064534.1">
    <property type="nucleotide sequence ID" value="NZ_BAAAPN010000041.1"/>
</dbReference>